<name>A0A7C1JX03_THERO</name>
<dbReference type="InterPro" id="IPR016030">
    <property type="entry name" value="CblAdoTrfase-like"/>
</dbReference>
<keyword evidence="2 4" id="KW-0547">Nucleotide-binding</keyword>
<proteinExistence type="inferred from homology"/>
<dbReference type="SUPFAM" id="SSF89028">
    <property type="entry name" value="Cobalamin adenosyltransferase-like"/>
    <property type="match status" value="1"/>
</dbReference>
<keyword evidence="4" id="KW-0169">Cobalamin biosynthesis</keyword>
<dbReference type="Gene3D" id="1.20.1200.10">
    <property type="entry name" value="Cobalamin adenosyltransferase-like"/>
    <property type="match status" value="1"/>
</dbReference>
<accession>A0A7C1JX03</accession>
<evidence type="ECO:0000256" key="4">
    <source>
        <dbReference type="RuleBase" id="RU366026"/>
    </source>
</evidence>
<dbReference type="UniPathway" id="UPA00148">
    <property type="reaction ID" value="UER00233"/>
</dbReference>
<sequence>MLYTGKGDQGYTDLLGGRVPKYAPRPETFGTLDEATSAIGIARAVAQTEETKQALVRVQRDLYLMMAELAFAPGVEQQKYHITEEHVRRLEETIDRIGALVPIGRHFVLPGDTLQGATLDFARTVVRRAERLVARLYHDGDVHNEQLLAYLNRLSSLLFVLARYEDHHAGVTPTPAKEP</sequence>
<dbReference type="GO" id="GO:0005524">
    <property type="term" value="F:ATP binding"/>
    <property type="evidence" value="ECO:0007669"/>
    <property type="project" value="UniProtKB-UniRule"/>
</dbReference>
<comment type="similarity">
    <text evidence="4">Belongs to the Cob(I)alamin adenosyltransferase family.</text>
</comment>
<dbReference type="InterPro" id="IPR036451">
    <property type="entry name" value="CblAdoTrfase-like_sf"/>
</dbReference>
<keyword evidence="3 4" id="KW-0067">ATP-binding</keyword>
<evidence type="ECO:0000313" key="6">
    <source>
        <dbReference type="EMBL" id="HEF65030.1"/>
    </source>
</evidence>
<dbReference type="GO" id="GO:0008817">
    <property type="term" value="F:corrinoid adenosyltransferase activity"/>
    <property type="evidence" value="ECO:0007669"/>
    <property type="project" value="UniProtKB-UniRule"/>
</dbReference>
<evidence type="ECO:0000256" key="2">
    <source>
        <dbReference type="ARBA" id="ARBA00022741"/>
    </source>
</evidence>
<dbReference type="GO" id="GO:0009236">
    <property type="term" value="P:cobalamin biosynthetic process"/>
    <property type="evidence" value="ECO:0007669"/>
    <property type="project" value="UniProtKB-UniRule"/>
</dbReference>
<dbReference type="PANTHER" id="PTHR12213">
    <property type="entry name" value="CORRINOID ADENOSYLTRANSFERASE"/>
    <property type="match status" value="1"/>
</dbReference>
<comment type="catalytic activity">
    <reaction evidence="4">
        <text>2 cob(II)yrinate a,c diamide + reduced [electron-transfer flavoprotein] + 2 ATP = 2 adenosylcob(III)yrinate a,c-diamide + 2 triphosphate + oxidized [electron-transfer flavoprotein] + 3 H(+)</text>
        <dbReference type="Rhea" id="RHEA:11528"/>
        <dbReference type="Rhea" id="RHEA-COMP:10685"/>
        <dbReference type="Rhea" id="RHEA-COMP:10686"/>
        <dbReference type="ChEBI" id="CHEBI:15378"/>
        <dbReference type="ChEBI" id="CHEBI:18036"/>
        <dbReference type="ChEBI" id="CHEBI:30616"/>
        <dbReference type="ChEBI" id="CHEBI:57692"/>
        <dbReference type="ChEBI" id="CHEBI:58307"/>
        <dbReference type="ChEBI" id="CHEBI:58503"/>
        <dbReference type="ChEBI" id="CHEBI:58537"/>
        <dbReference type="EC" id="2.5.1.17"/>
    </reaction>
</comment>
<dbReference type="EMBL" id="DSJL01000010">
    <property type="protein sequence ID" value="HEF65030.1"/>
    <property type="molecule type" value="Genomic_DNA"/>
</dbReference>
<gene>
    <name evidence="6" type="ORF">ENP47_05470</name>
</gene>
<comment type="caution">
    <text evidence="6">The sequence shown here is derived from an EMBL/GenBank/DDBJ whole genome shotgun (WGS) entry which is preliminary data.</text>
</comment>
<protein>
    <recommendedName>
        <fullName evidence="4">Corrinoid adenosyltransferase</fullName>
        <ecNumber evidence="4">2.5.1.17</ecNumber>
    </recommendedName>
    <alternativeName>
        <fullName evidence="4">Cob(II)alamin adenosyltransferase</fullName>
    </alternativeName>
    <alternativeName>
        <fullName evidence="4">Cob(II)yrinic acid a,c-diamide adenosyltransferase</fullName>
    </alternativeName>
    <alternativeName>
        <fullName evidence="4">Cobinamide/cobalamin adenosyltransferase</fullName>
    </alternativeName>
</protein>
<organism evidence="6">
    <name type="scientific">Thermomicrobium roseum</name>
    <dbReference type="NCBI Taxonomy" id="500"/>
    <lineage>
        <taxon>Bacteria</taxon>
        <taxon>Pseudomonadati</taxon>
        <taxon>Thermomicrobiota</taxon>
        <taxon>Thermomicrobia</taxon>
        <taxon>Thermomicrobiales</taxon>
        <taxon>Thermomicrobiaceae</taxon>
        <taxon>Thermomicrobium</taxon>
    </lineage>
</organism>
<keyword evidence="1 4" id="KW-0808">Transferase</keyword>
<reference evidence="6" key="1">
    <citation type="journal article" date="2020" name="mSystems">
        <title>Genome- and Community-Level Interaction Insights into Carbon Utilization and Element Cycling Functions of Hydrothermarchaeota in Hydrothermal Sediment.</title>
        <authorList>
            <person name="Zhou Z."/>
            <person name="Liu Y."/>
            <person name="Xu W."/>
            <person name="Pan J."/>
            <person name="Luo Z.H."/>
            <person name="Li M."/>
        </authorList>
    </citation>
    <scope>NUCLEOTIDE SEQUENCE [LARGE SCALE GENOMIC DNA]</scope>
    <source>
        <strain evidence="6">SpSt-222</strain>
    </source>
</reference>
<dbReference type="Pfam" id="PF01923">
    <property type="entry name" value="Cob_adeno_trans"/>
    <property type="match status" value="1"/>
</dbReference>
<evidence type="ECO:0000256" key="1">
    <source>
        <dbReference type="ARBA" id="ARBA00022679"/>
    </source>
</evidence>
<dbReference type="EC" id="2.5.1.17" evidence="4"/>
<comment type="pathway">
    <text evidence="4">Cofactor biosynthesis; adenosylcobalamin biosynthesis; adenosylcobalamin from cob(II)yrinate a,c-diamide: step 2/7.</text>
</comment>
<dbReference type="InterPro" id="IPR029499">
    <property type="entry name" value="PduO-typ"/>
</dbReference>
<evidence type="ECO:0000259" key="5">
    <source>
        <dbReference type="Pfam" id="PF01923"/>
    </source>
</evidence>
<dbReference type="AlphaFoldDB" id="A0A7C1JX03"/>
<evidence type="ECO:0000256" key="3">
    <source>
        <dbReference type="ARBA" id="ARBA00022840"/>
    </source>
</evidence>
<feature type="domain" description="Cobalamin adenosyltransferase-like" evidence="5">
    <location>
        <begin position="2"/>
        <end position="164"/>
    </location>
</feature>
<dbReference type="PANTHER" id="PTHR12213:SF0">
    <property type="entry name" value="CORRINOID ADENOSYLTRANSFERASE MMAB"/>
    <property type="match status" value="1"/>
</dbReference>
<dbReference type="NCBIfam" id="TIGR00636">
    <property type="entry name" value="PduO_Nterm"/>
    <property type="match status" value="1"/>
</dbReference>
<comment type="catalytic activity">
    <reaction evidence="4">
        <text>2 cob(II)alamin + reduced [electron-transfer flavoprotein] + 2 ATP = 2 adenosylcob(III)alamin + 2 triphosphate + oxidized [electron-transfer flavoprotein] + 3 H(+)</text>
        <dbReference type="Rhea" id="RHEA:28671"/>
        <dbReference type="Rhea" id="RHEA-COMP:10685"/>
        <dbReference type="Rhea" id="RHEA-COMP:10686"/>
        <dbReference type="ChEBI" id="CHEBI:15378"/>
        <dbReference type="ChEBI" id="CHEBI:16304"/>
        <dbReference type="ChEBI" id="CHEBI:18036"/>
        <dbReference type="ChEBI" id="CHEBI:18408"/>
        <dbReference type="ChEBI" id="CHEBI:30616"/>
        <dbReference type="ChEBI" id="CHEBI:57692"/>
        <dbReference type="ChEBI" id="CHEBI:58307"/>
        <dbReference type="EC" id="2.5.1.17"/>
    </reaction>
</comment>